<comment type="similarity">
    <text evidence="1">Belongs to the universal ribosomal protein uL4 family.</text>
</comment>
<evidence type="ECO:0000256" key="3">
    <source>
        <dbReference type="ARBA" id="ARBA00023274"/>
    </source>
</evidence>
<evidence type="ECO:0000256" key="5">
    <source>
        <dbReference type="ARBA" id="ARBA00035462"/>
    </source>
</evidence>
<keyword evidence="3" id="KW-0687">Ribonucleoprotein</keyword>
<dbReference type="InterPro" id="IPR002136">
    <property type="entry name" value="Ribosomal_uL4"/>
</dbReference>
<keyword evidence="2 7" id="KW-0689">Ribosomal protein</keyword>
<evidence type="ECO:0000256" key="1">
    <source>
        <dbReference type="ARBA" id="ARBA00010528"/>
    </source>
</evidence>
<dbReference type="Gene3D" id="3.40.1370.10">
    <property type="match status" value="1"/>
</dbReference>
<dbReference type="InterPro" id="IPR013005">
    <property type="entry name" value="Ribosomal_uL4-like"/>
</dbReference>
<dbReference type="GO" id="GO:0006412">
    <property type="term" value="P:translation"/>
    <property type="evidence" value="ECO:0007669"/>
    <property type="project" value="InterPro"/>
</dbReference>
<evidence type="ECO:0000313" key="7">
    <source>
        <dbReference type="EMBL" id="CAA9572275.1"/>
    </source>
</evidence>
<dbReference type="GO" id="GO:0005840">
    <property type="term" value="C:ribosome"/>
    <property type="evidence" value="ECO:0007669"/>
    <property type="project" value="UniProtKB-KW"/>
</dbReference>
<gene>
    <name evidence="7" type="ORF">AVDCRST_MAG59-3668</name>
</gene>
<feature type="region of interest" description="Disordered" evidence="6">
    <location>
        <begin position="48"/>
        <end position="84"/>
    </location>
</feature>
<reference evidence="7" key="1">
    <citation type="submission" date="2020-02" db="EMBL/GenBank/DDBJ databases">
        <authorList>
            <person name="Meier V. D."/>
        </authorList>
    </citation>
    <scope>NUCLEOTIDE SEQUENCE</scope>
    <source>
        <strain evidence="7">AVDCRST_MAG59</strain>
    </source>
</reference>
<dbReference type="SUPFAM" id="SSF52166">
    <property type="entry name" value="Ribosomal protein L4"/>
    <property type="match status" value="1"/>
</dbReference>
<accession>A0A6J4VFH7</accession>
<sequence>MQIDVYDTAGAVVGQVDLDDTVWGIEPNISVMHQALLRQLANARVGTHQTKTRGEVRGGGAKPWRQKGTGRARQGSIRSPQWKGGGVVWGPHPRSYEQDMPRQMRRLAIRSALSAKLRDGLVTVVDGLEAVEPRTKAMKAVLGAFPATRSTLIVLPA</sequence>
<organism evidence="7">
    <name type="scientific">uncultured Thermomicrobiales bacterium</name>
    <dbReference type="NCBI Taxonomy" id="1645740"/>
    <lineage>
        <taxon>Bacteria</taxon>
        <taxon>Pseudomonadati</taxon>
        <taxon>Thermomicrobiota</taxon>
        <taxon>Thermomicrobia</taxon>
        <taxon>Thermomicrobiales</taxon>
        <taxon>environmental samples</taxon>
    </lineage>
</organism>
<feature type="non-terminal residue" evidence="7">
    <location>
        <position position="157"/>
    </location>
</feature>
<evidence type="ECO:0000256" key="6">
    <source>
        <dbReference type="SAM" id="MobiDB-lite"/>
    </source>
</evidence>
<evidence type="ECO:0000256" key="4">
    <source>
        <dbReference type="ARBA" id="ARBA00035244"/>
    </source>
</evidence>
<name>A0A6J4VFH7_9BACT</name>
<dbReference type="InterPro" id="IPR023574">
    <property type="entry name" value="Ribosomal_uL4_dom_sf"/>
</dbReference>
<dbReference type="GO" id="GO:0003735">
    <property type="term" value="F:structural constituent of ribosome"/>
    <property type="evidence" value="ECO:0007669"/>
    <property type="project" value="InterPro"/>
</dbReference>
<dbReference type="NCBIfam" id="TIGR03953">
    <property type="entry name" value="rplD_bact"/>
    <property type="match status" value="1"/>
</dbReference>
<dbReference type="PANTHER" id="PTHR10746">
    <property type="entry name" value="50S RIBOSOMAL PROTEIN L4"/>
    <property type="match status" value="1"/>
</dbReference>
<proteinExistence type="inferred from homology"/>
<dbReference type="Pfam" id="PF00573">
    <property type="entry name" value="Ribosomal_L4"/>
    <property type="match status" value="1"/>
</dbReference>
<evidence type="ECO:0000256" key="2">
    <source>
        <dbReference type="ARBA" id="ARBA00022980"/>
    </source>
</evidence>
<dbReference type="GO" id="GO:1990904">
    <property type="term" value="C:ribonucleoprotein complex"/>
    <property type="evidence" value="ECO:0007669"/>
    <property type="project" value="UniProtKB-KW"/>
</dbReference>
<dbReference type="EMBL" id="CADCWF010000265">
    <property type="protein sequence ID" value="CAA9572275.1"/>
    <property type="molecule type" value="Genomic_DNA"/>
</dbReference>
<dbReference type="AlphaFoldDB" id="A0A6J4VFH7"/>
<dbReference type="PANTHER" id="PTHR10746:SF6">
    <property type="entry name" value="LARGE RIBOSOMAL SUBUNIT PROTEIN UL4M"/>
    <property type="match status" value="1"/>
</dbReference>
<protein>
    <recommendedName>
        <fullName evidence="4">Large ribosomal subunit protein uL4</fullName>
    </recommendedName>
    <alternativeName>
        <fullName evidence="5">50S ribosomal protein L4</fullName>
    </alternativeName>
</protein>